<gene>
    <name evidence="3" type="ORF">CWI83_09630</name>
</gene>
<evidence type="ECO:0000256" key="1">
    <source>
        <dbReference type="SAM" id="Phobius"/>
    </source>
</evidence>
<feature type="transmembrane region" description="Helical" evidence="1">
    <location>
        <begin position="330"/>
        <end position="354"/>
    </location>
</feature>
<dbReference type="PANTHER" id="PTHR35404:SF8">
    <property type="entry name" value="TRANSPOSASE OF TN10"/>
    <property type="match status" value="1"/>
</dbReference>
<organism evidence="3 4">
    <name type="scientific">Pseudidiomarina taiwanensis</name>
    <dbReference type="NCBI Taxonomy" id="337250"/>
    <lineage>
        <taxon>Bacteria</taxon>
        <taxon>Pseudomonadati</taxon>
        <taxon>Pseudomonadota</taxon>
        <taxon>Gammaproteobacteria</taxon>
        <taxon>Alteromonadales</taxon>
        <taxon>Idiomarinaceae</taxon>
        <taxon>Pseudidiomarina</taxon>
    </lineage>
</organism>
<dbReference type="Pfam" id="PF01609">
    <property type="entry name" value="DDE_Tnp_1"/>
    <property type="match status" value="1"/>
</dbReference>
<dbReference type="InterPro" id="IPR002559">
    <property type="entry name" value="Transposase_11"/>
</dbReference>
<reference evidence="3 4" key="1">
    <citation type="journal article" date="2011" name="Front. Microbiol.">
        <title>Genomic signatures of strain selection and enhancement in Bacillus atrophaeus var. globigii, a historical biowarfare simulant.</title>
        <authorList>
            <person name="Gibbons H.S."/>
            <person name="Broomall S.M."/>
            <person name="McNew L.A."/>
            <person name="Daligault H."/>
            <person name="Chapman C."/>
            <person name="Bruce D."/>
            <person name="Karavis M."/>
            <person name="Krepps M."/>
            <person name="McGregor P.A."/>
            <person name="Hong C."/>
            <person name="Park K.H."/>
            <person name="Akmal A."/>
            <person name="Feldman A."/>
            <person name="Lin J.S."/>
            <person name="Chang W.E."/>
            <person name="Higgs B.W."/>
            <person name="Demirev P."/>
            <person name="Lindquist J."/>
            <person name="Liem A."/>
            <person name="Fochler E."/>
            <person name="Read T.D."/>
            <person name="Tapia R."/>
            <person name="Johnson S."/>
            <person name="Bishop-Lilly K.A."/>
            <person name="Detter C."/>
            <person name="Han C."/>
            <person name="Sozhamannan S."/>
            <person name="Rosenzweig C.N."/>
            <person name="Skowronski E.W."/>
        </authorList>
    </citation>
    <scope>NUCLEOTIDE SEQUENCE [LARGE SCALE GENOMIC DNA]</scope>
    <source>
        <strain evidence="3 4">PIT1</strain>
    </source>
</reference>
<dbReference type="Gene3D" id="3.90.350.10">
    <property type="entry name" value="Transposase Inhibitor Protein From Tn5, Chain A, domain 1"/>
    <property type="match status" value="1"/>
</dbReference>
<comment type="caution">
    <text evidence="3">The sequence shown here is derived from an EMBL/GenBank/DDBJ whole genome shotgun (WGS) entry which is preliminary data.</text>
</comment>
<keyword evidence="4" id="KW-1185">Reference proteome</keyword>
<dbReference type="PANTHER" id="PTHR35404">
    <property type="entry name" value="TRANSPOSASE OF TN10"/>
    <property type="match status" value="1"/>
</dbReference>
<name>A0A432ZE43_9GAMM</name>
<keyword evidence="1" id="KW-0812">Transmembrane</keyword>
<dbReference type="Proteomes" id="UP000288279">
    <property type="component" value="Unassembled WGS sequence"/>
</dbReference>
<dbReference type="NCBIfam" id="NF033591">
    <property type="entry name" value="transpos_IS4_2"/>
    <property type="match status" value="1"/>
</dbReference>
<dbReference type="SUPFAM" id="SSF53098">
    <property type="entry name" value="Ribonuclease H-like"/>
    <property type="match status" value="1"/>
</dbReference>
<dbReference type="GO" id="GO:0003677">
    <property type="term" value="F:DNA binding"/>
    <property type="evidence" value="ECO:0007669"/>
    <property type="project" value="InterPro"/>
</dbReference>
<dbReference type="InterPro" id="IPR047658">
    <property type="entry name" value="IS4-like_transpos"/>
</dbReference>
<proteinExistence type="predicted"/>
<dbReference type="InterPro" id="IPR012337">
    <property type="entry name" value="RNaseH-like_sf"/>
</dbReference>
<feature type="domain" description="Transposase IS4-like" evidence="2">
    <location>
        <begin position="119"/>
        <end position="341"/>
    </location>
</feature>
<keyword evidence="1" id="KW-1133">Transmembrane helix</keyword>
<sequence length="414" mass="47051">MIRSIAKNHQPQTAMNVRAILTNIVSFVTPKMHVTRRKAVIDCVHSLANGSAATVTSIGRGIHSNAFEKHNIKRADRLLSNTHLLREQTLIYGAVCRLFCTAKHPTISIDWSDLDEAGRHFLLRAVLTFNGRPITLYQEVHPLGTKEKPAVHKLFLQTLSQLLPAKCKPVIVTDAGFKAPWFRQIEALGWYFVGRVRKPNFYTTDNGANWQCISRLFAEAALQPKQYQAQIARYKPFACLLTLYKQKSKGRHLRNADGSMKRSGASKIHARGNTEPWLLASNLPQSSHHSKQVVSIYRQRMQIEESFRDMKSTQYGLGFEQNGSTKLHRISLLLLLSNLASLVLILLGVGLTIANQQRRFQANSYRDRRVLSFHTLGLRAMVKRVVFTTTQWRNTLRHCKHLLDTTSYNIECGD</sequence>
<protein>
    <submittedName>
        <fullName evidence="3">Transposase</fullName>
    </submittedName>
</protein>
<evidence type="ECO:0000313" key="4">
    <source>
        <dbReference type="Proteomes" id="UP000288279"/>
    </source>
</evidence>
<keyword evidence="1" id="KW-0472">Membrane</keyword>
<dbReference type="GO" id="GO:0006313">
    <property type="term" value="P:DNA transposition"/>
    <property type="evidence" value="ECO:0007669"/>
    <property type="project" value="InterPro"/>
</dbReference>
<dbReference type="GO" id="GO:0004803">
    <property type="term" value="F:transposase activity"/>
    <property type="evidence" value="ECO:0007669"/>
    <property type="project" value="InterPro"/>
</dbReference>
<dbReference type="RefSeq" id="WP_241969921.1">
    <property type="nucleotide sequence ID" value="NZ_PIQG01000005.1"/>
</dbReference>
<accession>A0A432ZE43</accession>
<evidence type="ECO:0000313" key="3">
    <source>
        <dbReference type="EMBL" id="RUO75632.1"/>
    </source>
</evidence>
<dbReference type="AlphaFoldDB" id="A0A432ZE43"/>
<evidence type="ECO:0000259" key="2">
    <source>
        <dbReference type="Pfam" id="PF01609"/>
    </source>
</evidence>
<dbReference type="EMBL" id="PIQG01000005">
    <property type="protein sequence ID" value="RUO75632.1"/>
    <property type="molecule type" value="Genomic_DNA"/>
</dbReference>